<dbReference type="EMBL" id="JANBPU010000002">
    <property type="protein sequence ID" value="KAJ1921964.1"/>
    <property type="molecule type" value="Genomic_DNA"/>
</dbReference>
<keyword evidence="3" id="KW-0520">NAD</keyword>
<feature type="region of interest" description="Disordered" evidence="5">
    <location>
        <begin position="151"/>
        <end position="182"/>
    </location>
</feature>
<comment type="caution">
    <text evidence="7">The sequence shown here is derived from an EMBL/GenBank/DDBJ whole genome shotgun (WGS) entry which is preliminary data.</text>
</comment>
<dbReference type="PROSITE" id="PS50305">
    <property type="entry name" value="SIRTUIN"/>
    <property type="match status" value="1"/>
</dbReference>
<dbReference type="InterPro" id="IPR003000">
    <property type="entry name" value="Sirtuin"/>
</dbReference>
<proteinExistence type="inferred from homology"/>
<comment type="caution">
    <text evidence="4">Lacks conserved residue(s) required for the propagation of feature annotation.</text>
</comment>
<dbReference type="Proteomes" id="UP001150538">
    <property type="component" value="Unassembled WGS sequence"/>
</dbReference>
<dbReference type="GO" id="GO:0070403">
    <property type="term" value="F:NAD+ binding"/>
    <property type="evidence" value="ECO:0007669"/>
    <property type="project" value="InterPro"/>
</dbReference>
<name>A0A9W8A3G5_9FUNG</name>
<keyword evidence="7" id="KW-0456">Lyase</keyword>
<evidence type="ECO:0000313" key="7">
    <source>
        <dbReference type="EMBL" id="KAJ1921964.1"/>
    </source>
</evidence>
<keyword evidence="2" id="KW-0808">Transferase</keyword>
<keyword evidence="8" id="KW-1185">Reference proteome</keyword>
<dbReference type="GO" id="GO:0017136">
    <property type="term" value="F:histone deacetylase activity, NAD-dependent"/>
    <property type="evidence" value="ECO:0007669"/>
    <property type="project" value="TreeGrafter"/>
</dbReference>
<comment type="similarity">
    <text evidence="1">Belongs to the sirtuin family. Class I subfamily.</text>
</comment>
<feature type="domain" description="Deacetylase sirtuin-type" evidence="6">
    <location>
        <begin position="21"/>
        <end position="441"/>
    </location>
</feature>
<dbReference type="Gene3D" id="3.40.50.1220">
    <property type="entry name" value="TPP-binding domain"/>
    <property type="match status" value="2"/>
</dbReference>
<dbReference type="OrthoDB" id="2919105at2759"/>
<feature type="region of interest" description="Disordered" evidence="5">
    <location>
        <begin position="447"/>
        <end position="579"/>
    </location>
</feature>
<dbReference type="PANTHER" id="PTHR11085">
    <property type="entry name" value="NAD-DEPENDENT PROTEIN DEACYLASE SIRTUIN-5, MITOCHONDRIAL-RELATED"/>
    <property type="match status" value="1"/>
</dbReference>
<evidence type="ECO:0000256" key="1">
    <source>
        <dbReference type="ARBA" id="ARBA00006924"/>
    </source>
</evidence>
<organism evidence="7 8">
    <name type="scientific">Mycoemilia scoparia</name>
    <dbReference type="NCBI Taxonomy" id="417184"/>
    <lineage>
        <taxon>Eukaryota</taxon>
        <taxon>Fungi</taxon>
        <taxon>Fungi incertae sedis</taxon>
        <taxon>Zoopagomycota</taxon>
        <taxon>Kickxellomycotina</taxon>
        <taxon>Kickxellomycetes</taxon>
        <taxon>Kickxellales</taxon>
        <taxon>Kickxellaceae</taxon>
        <taxon>Mycoemilia</taxon>
    </lineage>
</organism>
<dbReference type="Pfam" id="PF02146">
    <property type="entry name" value="SIR2"/>
    <property type="match status" value="2"/>
</dbReference>
<evidence type="ECO:0000259" key="6">
    <source>
        <dbReference type="PROSITE" id="PS50305"/>
    </source>
</evidence>
<sequence>MKTISLDKLTVGGDSPYVKGEEELLVEWCKVVRAIESTKRCVVITGAGISVSSGVPDFRSPDGLFQRLKRQHPKELSNGKDLFDAHLFKSATMTELFYTFMGELRHIVSNASCTPSHDFIKELDKKGKLLRCYTQNIDSLEKRAGLETSLYPPEAESKDTANVEDKNKPIKKEVGENNDDSIIPGEKTVIQQKSPLCCSSSDVGLNDEESTVLIKNPEVNPGHCVKVENCHSSCETEKSFCSSVESNESSNASSTQKKSAKSKRVTVVDKKYAKAVQLHGTMEHVICTVCNKRYEFCEKMALEFKTGSPPQCPNCQEIDYVRGIAGKRQVGVGVLRPDVVLYNESHPQGDWIGVLSEYDLNRKPDCLIVIGTSLRIPGVKRLIREMTKAVHASSTAIKRKGCGLSIFVNVDPPTPAGEWGRTFDYHIQGLSDQMVELLKYKVTPEAVQKDKPKKQRQCTLPSTYSKSGADNDDGDKSVGNARSGKPKSTGTKVKEPKGSPKRKRLQSNSAANKVKSTKSTKSVTLKKSFKSTKNSRMSAVPTSNKGVSKPSTTSDTPNIQPDIQIIIPPIPTPTSQECS</sequence>
<protein>
    <submittedName>
        <fullName evidence="7">NAD-dependent deacetylase hst3</fullName>
        <ecNumber evidence="7">4.4.1.36</ecNumber>
    </submittedName>
</protein>
<evidence type="ECO:0000256" key="2">
    <source>
        <dbReference type="ARBA" id="ARBA00022679"/>
    </source>
</evidence>
<evidence type="ECO:0000256" key="4">
    <source>
        <dbReference type="PROSITE-ProRule" id="PRU00236"/>
    </source>
</evidence>
<evidence type="ECO:0000256" key="5">
    <source>
        <dbReference type="SAM" id="MobiDB-lite"/>
    </source>
</evidence>
<evidence type="ECO:0000256" key="3">
    <source>
        <dbReference type="ARBA" id="ARBA00023027"/>
    </source>
</evidence>
<feature type="compositionally biased region" description="Low complexity" evidence="5">
    <location>
        <begin position="555"/>
        <end position="567"/>
    </location>
</feature>
<dbReference type="Gene3D" id="3.30.1600.10">
    <property type="entry name" value="SIR2/SIRT2 'Small Domain"/>
    <property type="match status" value="2"/>
</dbReference>
<feature type="compositionally biased region" description="Polar residues" evidence="5">
    <location>
        <begin position="534"/>
        <end position="554"/>
    </location>
</feature>
<feature type="compositionally biased region" description="Low complexity" evidence="5">
    <location>
        <begin position="507"/>
        <end position="526"/>
    </location>
</feature>
<dbReference type="SUPFAM" id="SSF52467">
    <property type="entry name" value="DHS-like NAD/FAD-binding domain"/>
    <property type="match status" value="1"/>
</dbReference>
<feature type="compositionally biased region" description="Basic and acidic residues" evidence="5">
    <location>
        <begin position="155"/>
        <end position="175"/>
    </location>
</feature>
<dbReference type="InterPro" id="IPR050134">
    <property type="entry name" value="NAD-dep_sirtuin_deacylases"/>
</dbReference>
<dbReference type="GO" id="GO:0005634">
    <property type="term" value="C:nucleus"/>
    <property type="evidence" value="ECO:0007669"/>
    <property type="project" value="TreeGrafter"/>
</dbReference>
<dbReference type="GO" id="GO:0016829">
    <property type="term" value="F:lyase activity"/>
    <property type="evidence" value="ECO:0007669"/>
    <property type="project" value="UniProtKB-KW"/>
</dbReference>
<dbReference type="EC" id="4.4.1.36" evidence="7"/>
<dbReference type="PANTHER" id="PTHR11085:SF8">
    <property type="entry name" value="NAD-DEPENDENT HISTONE DEACETYLASE HST3"/>
    <property type="match status" value="1"/>
</dbReference>
<dbReference type="InterPro" id="IPR026591">
    <property type="entry name" value="Sirtuin_cat_small_dom_sf"/>
</dbReference>
<dbReference type="InterPro" id="IPR029035">
    <property type="entry name" value="DHS-like_NAD/FAD-binding_dom"/>
</dbReference>
<accession>A0A9W8A3G5</accession>
<evidence type="ECO:0000313" key="8">
    <source>
        <dbReference type="Proteomes" id="UP001150538"/>
    </source>
</evidence>
<reference evidence="7" key="1">
    <citation type="submission" date="2022-07" db="EMBL/GenBank/DDBJ databases">
        <title>Phylogenomic reconstructions and comparative analyses of Kickxellomycotina fungi.</title>
        <authorList>
            <person name="Reynolds N.K."/>
            <person name="Stajich J.E."/>
            <person name="Barry K."/>
            <person name="Grigoriev I.V."/>
            <person name="Crous P."/>
            <person name="Smith M.E."/>
        </authorList>
    </citation>
    <scope>NUCLEOTIDE SEQUENCE</scope>
    <source>
        <strain evidence="7">NBRC 100468</strain>
    </source>
</reference>
<gene>
    <name evidence="7" type="primary">HST3_1</name>
    <name evidence="7" type="ORF">H4219_000311</name>
</gene>
<feature type="compositionally biased region" description="Polar residues" evidence="5">
    <location>
        <begin position="457"/>
        <end position="468"/>
    </location>
</feature>
<dbReference type="AlphaFoldDB" id="A0A9W8A3G5"/>
<dbReference type="InterPro" id="IPR026590">
    <property type="entry name" value="Ssirtuin_cat_dom"/>
</dbReference>